<dbReference type="PANTHER" id="PTHR43977">
    <property type="entry name" value="STRUCTURAL MAINTENANCE OF CHROMOSOMES PROTEIN 3"/>
    <property type="match status" value="1"/>
</dbReference>
<dbReference type="Proteomes" id="UP000179023">
    <property type="component" value="Unassembled WGS sequence"/>
</dbReference>
<dbReference type="InterPro" id="IPR027417">
    <property type="entry name" value="P-loop_NTPase"/>
</dbReference>
<dbReference type="SUPFAM" id="SSF52540">
    <property type="entry name" value="P-loop containing nucleoside triphosphate hydrolases"/>
    <property type="match status" value="1"/>
</dbReference>
<evidence type="ECO:0000313" key="3">
    <source>
        <dbReference type="EMBL" id="OGZ99121.1"/>
    </source>
</evidence>
<keyword evidence="1" id="KW-0175">Coiled coil</keyword>
<organism evidence="3 4">
    <name type="scientific">Candidatus Sungbacteria bacterium RIFCSPHIGHO2_02_FULL_47_11</name>
    <dbReference type="NCBI Taxonomy" id="1802270"/>
    <lineage>
        <taxon>Bacteria</taxon>
        <taxon>Candidatus Sungiibacteriota</taxon>
    </lineage>
</organism>
<feature type="coiled-coil region" evidence="1">
    <location>
        <begin position="61"/>
        <end position="140"/>
    </location>
</feature>
<reference evidence="3 4" key="1">
    <citation type="journal article" date="2016" name="Nat. Commun.">
        <title>Thousands of microbial genomes shed light on interconnected biogeochemical processes in an aquifer system.</title>
        <authorList>
            <person name="Anantharaman K."/>
            <person name="Brown C.T."/>
            <person name="Hug L.A."/>
            <person name="Sharon I."/>
            <person name="Castelle C.J."/>
            <person name="Probst A.J."/>
            <person name="Thomas B.C."/>
            <person name="Singh A."/>
            <person name="Wilkins M.J."/>
            <person name="Karaoz U."/>
            <person name="Brodie E.L."/>
            <person name="Williams K.H."/>
            <person name="Hubbard S.S."/>
            <person name="Banfield J.F."/>
        </authorList>
    </citation>
    <scope>NUCLEOTIDE SEQUENCE [LARGE SCALE GENOMIC DNA]</scope>
</reference>
<dbReference type="Pfam" id="PF02463">
    <property type="entry name" value="SMC_N"/>
    <property type="match status" value="1"/>
</dbReference>
<name>A0A1G2KKS3_9BACT</name>
<dbReference type="EMBL" id="MHQI01000047">
    <property type="protein sequence ID" value="OGZ99121.1"/>
    <property type="molecule type" value="Genomic_DNA"/>
</dbReference>
<dbReference type="AlphaFoldDB" id="A0A1G2KKS3"/>
<sequence>MRAVDTRYLKDEIETFIHEFRSLLGEDDLIETLRAHLLVLVEDLEGLVRQIERGMVEGKRDERENKIAEEFERTIQSLQKESTDLFARIQKREAARVKAKEEYLQAQKKIRGLDSMLRVKQDEERDVALQLERIKFEEERNVVRENAFLEEVKKAGIERRALATAALDGYEEFSNEELKKKIERMRGKLEEIGGIDVAVVKEYQETEARHSFLTKELEDLKKASVSLRELVKELDQHIKEDFKAGFVKIKEEFHNYFRIIFGGGRATLKLIEVPIHGEEDLEVEEGVDPVRSQTPEASADAFLHRTSNGVEIEVDLPRKRIRGLAMLSGGERALTSVALLFAITAVNPPPFLVLDETDAALDEANSQRYAAILKELSKKTQLILVTHNRETMKCAGVLYGVTMGDDGVSKLLSLKLEEAEAYTNR</sequence>
<comment type="caution">
    <text evidence="3">The sequence shown here is derived from an EMBL/GenBank/DDBJ whole genome shotgun (WGS) entry which is preliminary data.</text>
</comment>
<feature type="coiled-coil region" evidence="1">
    <location>
        <begin position="175"/>
        <end position="240"/>
    </location>
</feature>
<dbReference type="Gene3D" id="3.40.50.300">
    <property type="entry name" value="P-loop containing nucleotide triphosphate hydrolases"/>
    <property type="match status" value="1"/>
</dbReference>
<evidence type="ECO:0000259" key="2">
    <source>
        <dbReference type="Pfam" id="PF02463"/>
    </source>
</evidence>
<evidence type="ECO:0000256" key="1">
    <source>
        <dbReference type="SAM" id="Coils"/>
    </source>
</evidence>
<protein>
    <recommendedName>
        <fullName evidence="2">RecF/RecN/SMC N-terminal domain-containing protein</fullName>
    </recommendedName>
</protein>
<feature type="domain" description="RecF/RecN/SMC N-terminal" evidence="2">
    <location>
        <begin position="75"/>
        <end position="409"/>
    </location>
</feature>
<dbReference type="InterPro" id="IPR003395">
    <property type="entry name" value="RecF/RecN/SMC_N"/>
</dbReference>
<evidence type="ECO:0000313" key="4">
    <source>
        <dbReference type="Proteomes" id="UP000179023"/>
    </source>
</evidence>
<gene>
    <name evidence="3" type="ORF">A3C07_05305</name>
</gene>
<proteinExistence type="predicted"/>
<dbReference type="STRING" id="1802270.A3C07_05305"/>
<accession>A0A1G2KKS3</accession>